<accession>C7MSL2</accession>
<gene>
    <name evidence="3" type="ordered locus">Svir_15750</name>
</gene>
<dbReference type="EMBL" id="CP001683">
    <property type="protein sequence ID" value="ACU96610.1"/>
    <property type="molecule type" value="Genomic_DNA"/>
</dbReference>
<sequence>MSEGTRTDVAAEVVIVRPRRAFWMSAALAVVLLAVFVTVAVLLRSVDTGAIFAVSDQIAMVGVGVMLAGAAMLFATPRVRADAEGVHVRNIGVSRYFRWDEVLSVSFPDGASFARLELPDFEYYSMMAIQAVDRERAVKAVRALRRFHAAAHRG</sequence>
<protein>
    <recommendedName>
        <fullName evidence="2">Low molecular weight protein antigen 6 PH domain-containing protein</fullName>
    </recommendedName>
</protein>
<dbReference type="HOGENOM" id="CLU_110740_1_0_11"/>
<evidence type="ECO:0000313" key="3">
    <source>
        <dbReference type="EMBL" id="ACU96610.1"/>
    </source>
</evidence>
<feature type="transmembrane region" description="Helical" evidence="1">
    <location>
        <begin position="21"/>
        <end position="43"/>
    </location>
</feature>
<keyword evidence="4" id="KW-1185">Reference proteome</keyword>
<dbReference type="Proteomes" id="UP000000841">
    <property type="component" value="Chromosome"/>
</dbReference>
<name>C7MSL2_SACVD</name>
<dbReference type="Pfam" id="PF10756">
    <property type="entry name" value="bPH_6"/>
    <property type="match status" value="1"/>
</dbReference>
<reference evidence="3 4" key="1">
    <citation type="journal article" date="2009" name="Stand. Genomic Sci.">
        <title>Complete genome sequence of Saccharomonospora viridis type strain (P101).</title>
        <authorList>
            <person name="Pati A."/>
            <person name="Sikorski J."/>
            <person name="Nolan M."/>
            <person name="Lapidus A."/>
            <person name="Copeland A."/>
            <person name="Glavina Del Rio T."/>
            <person name="Lucas S."/>
            <person name="Chen F."/>
            <person name="Tice H."/>
            <person name="Pitluck S."/>
            <person name="Cheng J.F."/>
            <person name="Chertkov O."/>
            <person name="Brettin T."/>
            <person name="Han C."/>
            <person name="Detter J.C."/>
            <person name="Kuske C."/>
            <person name="Bruce D."/>
            <person name="Goodwin L."/>
            <person name="Chain P."/>
            <person name="D'haeseleer P."/>
            <person name="Chen A."/>
            <person name="Palaniappan K."/>
            <person name="Ivanova N."/>
            <person name="Mavromatis K."/>
            <person name="Mikhailova N."/>
            <person name="Rohde M."/>
            <person name="Tindall B.J."/>
            <person name="Goker M."/>
            <person name="Bristow J."/>
            <person name="Eisen J.A."/>
            <person name="Markowitz V."/>
            <person name="Hugenholtz P."/>
            <person name="Kyrpides N.C."/>
            <person name="Klenk H.P."/>
        </authorList>
    </citation>
    <scope>NUCLEOTIDE SEQUENCE [LARGE SCALE GENOMIC DNA]</scope>
    <source>
        <strain evidence="4">ATCC 15386 / DSM 43017 / JCM 3036 / NBRC 12207 / P101</strain>
    </source>
</reference>
<organism evidence="3 4">
    <name type="scientific">Saccharomonospora viridis (strain ATCC 15386 / DSM 43017 / JCM 3036 / CCUG 5913 / NBRC 12207 / NCIMB 9602 / P101)</name>
    <name type="common">Thermoactinomyces viridis</name>
    <dbReference type="NCBI Taxonomy" id="471857"/>
    <lineage>
        <taxon>Bacteria</taxon>
        <taxon>Bacillati</taxon>
        <taxon>Actinomycetota</taxon>
        <taxon>Actinomycetes</taxon>
        <taxon>Pseudonocardiales</taxon>
        <taxon>Pseudonocardiaceae</taxon>
        <taxon>Saccharomonospora</taxon>
    </lineage>
</organism>
<evidence type="ECO:0000313" key="4">
    <source>
        <dbReference type="Proteomes" id="UP000000841"/>
    </source>
</evidence>
<dbReference type="STRING" id="471857.Svir_15750"/>
<feature type="transmembrane region" description="Helical" evidence="1">
    <location>
        <begin position="49"/>
        <end position="74"/>
    </location>
</feature>
<keyword evidence="1" id="KW-0812">Transmembrane</keyword>
<dbReference type="AlphaFoldDB" id="C7MSL2"/>
<evidence type="ECO:0000256" key="1">
    <source>
        <dbReference type="SAM" id="Phobius"/>
    </source>
</evidence>
<evidence type="ECO:0000259" key="2">
    <source>
        <dbReference type="Pfam" id="PF10756"/>
    </source>
</evidence>
<dbReference type="KEGG" id="svi:Svir_15750"/>
<feature type="domain" description="Low molecular weight protein antigen 6 PH" evidence="2">
    <location>
        <begin position="77"/>
        <end position="145"/>
    </location>
</feature>
<proteinExistence type="predicted"/>
<keyword evidence="1" id="KW-0472">Membrane</keyword>
<dbReference type="InterPro" id="IPR019692">
    <property type="entry name" value="CFP-6_PH"/>
</dbReference>
<keyword evidence="1" id="KW-1133">Transmembrane helix</keyword>
<dbReference type="eggNOG" id="ENOG50331K6">
    <property type="taxonomic scope" value="Bacteria"/>
</dbReference>